<keyword evidence="1" id="KW-0479">Metal-binding</keyword>
<proteinExistence type="predicted"/>
<dbReference type="InterPro" id="IPR036264">
    <property type="entry name" value="Bact_exopeptidase_dim_dom"/>
</dbReference>
<evidence type="ECO:0000256" key="2">
    <source>
        <dbReference type="ARBA" id="ARBA00022801"/>
    </source>
</evidence>
<dbReference type="Gene3D" id="3.40.630.10">
    <property type="entry name" value="Zn peptidases"/>
    <property type="match status" value="1"/>
</dbReference>
<dbReference type="GO" id="GO:0046872">
    <property type="term" value="F:metal ion binding"/>
    <property type="evidence" value="ECO:0007669"/>
    <property type="project" value="UniProtKB-KW"/>
</dbReference>
<dbReference type="PANTHER" id="PTHR43808">
    <property type="entry name" value="ACETYLORNITHINE DEACETYLASE"/>
    <property type="match status" value="1"/>
</dbReference>
<sequence length="308" mass="34784">MGIPSPSGKEGEIKEFVRNFLEERGYEVFESESFLLVNRKSEFVVATHLDTVPIKAEFRIEDGFAYGTGVADAKASLTAMLEVAEKGVDYAMAFFCEEEETGKGSKEFLSYWNGKYAVVMEPTNLRIASKHFGCIEADLTFKGFPCHASMPEHGTNAIEKAINTYLRLSKKFRVSILRIDGGGYEYVIPEYCTARFDFLLEPNQLSSAMEELRKVDAEIVILEAVDGFYSGKVAEILARAIRNAGFEPEFTVMPSWTDACNLVKKFDVVVWGPGELRDCHTTREKVDLREIEIAKKVLWKLNGLWKEF</sequence>
<accession>A0A7J3M0C2</accession>
<dbReference type="AlphaFoldDB" id="A0A7J3M0C2"/>
<dbReference type="Gene3D" id="3.30.70.360">
    <property type="match status" value="1"/>
</dbReference>
<name>A0A7J3M0C2_ARCFL</name>
<dbReference type="InterPro" id="IPR002933">
    <property type="entry name" value="Peptidase_M20"/>
</dbReference>
<feature type="domain" description="Peptidase M20 dimerisation" evidence="3">
    <location>
        <begin position="130"/>
        <end position="211"/>
    </location>
</feature>
<evidence type="ECO:0000256" key="1">
    <source>
        <dbReference type="ARBA" id="ARBA00022723"/>
    </source>
</evidence>
<dbReference type="PANTHER" id="PTHR43808:SF25">
    <property type="entry name" value="PEPTIDASE M20 DIMERISATION DOMAIN-CONTAINING PROTEIN"/>
    <property type="match status" value="1"/>
</dbReference>
<dbReference type="NCBIfam" id="NF006404">
    <property type="entry name" value="PRK08652.1-2"/>
    <property type="match status" value="1"/>
</dbReference>
<dbReference type="GO" id="GO:0016787">
    <property type="term" value="F:hydrolase activity"/>
    <property type="evidence" value="ECO:0007669"/>
    <property type="project" value="UniProtKB-KW"/>
</dbReference>
<protein>
    <submittedName>
        <fullName evidence="4">M20/M25/M40 family metallo-hydrolase</fullName>
    </submittedName>
</protein>
<dbReference type="SUPFAM" id="SSF53187">
    <property type="entry name" value="Zn-dependent exopeptidases"/>
    <property type="match status" value="1"/>
</dbReference>
<dbReference type="Pfam" id="PF01546">
    <property type="entry name" value="Peptidase_M20"/>
    <property type="match status" value="1"/>
</dbReference>
<dbReference type="SUPFAM" id="SSF55031">
    <property type="entry name" value="Bacterial exopeptidase dimerisation domain"/>
    <property type="match status" value="1"/>
</dbReference>
<keyword evidence="2 4" id="KW-0378">Hydrolase</keyword>
<dbReference type="InterPro" id="IPR011650">
    <property type="entry name" value="Peptidase_M20_dimer"/>
</dbReference>
<gene>
    <name evidence="4" type="ORF">ENT52_00575</name>
</gene>
<comment type="caution">
    <text evidence="4">The sequence shown here is derived from an EMBL/GenBank/DDBJ whole genome shotgun (WGS) entry which is preliminary data.</text>
</comment>
<organism evidence="4">
    <name type="scientific">Archaeoglobus fulgidus</name>
    <dbReference type="NCBI Taxonomy" id="2234"/>
    <lineage>
        <taxon>Archaea</taxon>
        <taxon>Methanobacteriati</taxon>
        <taxon>Methanobacteriota</taxon>
        <taxon>Archaeoglobi</taxon>
        <taxon>Archaeoglobales</taxon>
        <taxon>Archaeoglobaceae</taxon>
        <taxon>Archaeoglobus</taxon>
    </lineage>
</organism>
<dbReference type="InterPro" id="IPR050072">
    <property type="entry name" value="Peptidase_M20A"/>
</dbReference>
<evidence type="ECO:0000259" key="3">
    <source>
        <dbReference type="Pfam" id="PF07687"/>
    </source>
</evidence>
<evidence type="ECO:0000313" key="4">
    <source>
        <dbReference type="EMBL" id="HGT82219.1"/>
    </source>
</evidence>
<reference evidence="4" key="1">
    <citation type="journal article" date="2020" name="mSystems">
        <title>Genome- and Community-Level Interaction Insights into Carbon Utilization and Element Cycling Functions of Hydrothermarchaeota in Hydrothermal Sediment.</title>
        <authorList>
            <person name="Zhou Z."/>
            <person name="Liu Y."/>
            <person name="Xu W."/>
            <person name="Pan J."/>
            <person name="Luo Z.H."/>
            <person name="Li M."/>
        </authorList>
    </citation>
    <scope>NUCLEOTIDE SEQUENCE [LARGE SCALE GENOMIC DNA]</scope>
    <source>
        <strain evidence="4">SpSt-587</strain>
    </source>
</reference>
<dbReference type="Pfam" id="PF07687">
    <property type="entry name" value="M20_dimer"/>
    <property type="match status" value="1"/>
</dbReference>
<dbReference type="EMBL" id="DSYZ01000014">
    <property type="protein sequence ID" value="HGT82219.1"/>
    <property type="molecule type" value="Genomic_DNA"/>
</dbReference>